<dbReference type="RefSeq" id="WP_003464163.1">
    <property type="nucleotide sequence ID" value="NZ_ABDW01000018.1"/>
</dbReference>
<accession>B1BUC9</accession>
<reference evidence="1 2" key="1">
    <citation type="submission" date="2007-07" db="EMBL/GenBank/DDBJ databases">
        <title>Annotation of Clostridium perfringens E str. JGS1987.</title>
        <authorList>
            <person name="Paulsen I."/>
            <person name="Sebastian Y."/>
        </authorList>
    </citation>
    <scope>NUCLEOTIDE SEQUENCE [LARGE SCALE GENOMIC DNA]</scope>
    <source>
        <strain evidence="2">E str. JGS1987</strain>
    </source>
</reference>
<dbReference type="Proteomes" id="UP000005337">
    <property type="component" value="Unassembled WGS sequence"/>
</dbReference>
<comment type="caution">
    <text evidence="1">The sequence shown here is derived from an EMBL/GenBank/DDBJ whole genome shotgun (WGS) entry which is preliminary data.</text>
</comment>
<protein>
    <submittedName>
        <fullName evidence="1">Uncharacterized protein</fullName>
    </submittedName>
</protein>
<dbReference type="EMBL" id="ABDW01000018">
    <property type="protein sequence ID" value="EDT14738.1"/>
    <property type="molecule type" value="Genomic_DNA"/>
</dbReference>
<organism evidence="1 2">
    <name type="scientific">Clostridium perfringens E str. JGS1987</name>
    <dbReference type="NCBI Taxonomy" id="451755"/>
    <lineage>
        <taxon>Bacteria</taxon>
        <taxon>Bacillati</taxon>
        <taxon>Bacillota</taxon>
        <taxon>Clostridia</taxon>
        <taxon>Eubacteriales</taxon>
        <taxon>Clostridiaceae</taxon>
        <taxon>Clostridium</taxon>
    </lineage>
</organism>
<proteinExistence type="predicted"/>
<gene>
    <name evidence="1" type="ORF">AC3_1400</name>
</gene>
<evidence type="ECO:0000313" key="1">
    <source>
        <dbReference type="EMBL" id="EDT14738.1"/>
    </source>
</evidence>
<dbReference type="AlphaFoldDB" id="B1BUC9"/>
<sequence length="56" mass="6788">MYKKYDKEYSTQYLPEVDFLKSKGIETTFIKTIQGVETYKYTKNKKLFLALVEFYN</sequence>
<name>B1BUC9_CLOPF</name>
<evidence type="ECO:0000313" key="2">
    <source>
        <dbReference type="Proteomes" id="UP000005337"/>
    </source>
</evidence>